<evidence type="ECO:0000313" key="3">
    <source>
        <dbReference type="Proteomes" id="UP000018144"/>
    </source>
</evidence>
<dbReference type="AlphaFoldDB" id="U4L1U2"/>
<evidence type="ECO:0000259" key="1">
    <source>
        <dbReference type="Pfam" id="PF17111"/>
    </source>
</evidence>
<reference evidence="2 3" key="1">
    <citation type="journal article" date="2013" name="PLoS Genet.">
        <title>The genome and development-dependent transcriptomes of Pyronema confluens: a window into fungal evolution.</title>
        <authorList>
            <person name="Traeger S."/>
            <person name="Altegoer F."/>
            <person name="Freitag M."/>
            <person name="Gabaldon T."/>
            <person name="Kempken F."/>
            <person name="Kumar A."/>
            <person name="Marcet-Houben M."/>
            <person name="Poggeler S."/>
            <person name="Stajich J.E."/>
            <person name="Nowrousian M."/>
        </authorList>
    </citation>
    <scope>NUCLEOTIDE SEQUENCE [LARGE SCALE GENOMIC DNA]</scope>
    <source>
        <strain evidence="3">CBS 100304</strain>
        <tissue evidence="2">Vegetative mycelium</tissue>
    </source>
</reference>
<organism evidence="2 3">
    <name type="scientific">Pyronema omphalodes (strain CBS 100304)</name>
    <name type="common">Pyronema confluens</name>
    <dbReference type="NCBI Taxonomy" id="1076935"/>
    <lineage>
        <taxon>Eukaryota</taxon>
        <taxon>Fungi</taxon>
        <taxon>Dikarya</taxon>
        <taxon>Ascomycota</taxon>
        <taxon>Pezizomycotina</taxon>
        <taxon>Pezizomycetes</taxon>
        <taxon>Pezizales</taxon>
        <taxon>Pyronemataceae</taxon>
        <taxon>Pyronema</taxon>
    </lineage>
</organism>
<dbReference type="EMBL" id="HF935421">
    <property type="protein sequence ID" value="CCX08581.1"/>
    <property type="molecule type" value="Genomic_DNA"/>
</dbReference>
<gene>
    <name evidence="2" type="ORF">PCON_08174</name>
</gene>
<keyword evidence="3" id="KW-1185">Reference proteome</keyword>
<accession>U4L1U2</accession>
<dbReference type="Proteomes" id="UP000018144">
    <property type="component" value="Unassembled WGS sequence"/>
</dbReference>
<proteinExistence type="predicted"/>
<name>U4L1U2_PYROM</name>
<protein>
    <recommendedName>
        <fullName evidence="1">Azaphilone pigments biosynthesis cluster protein L N-terminal domain-containing protein</fullName>
    </recommendedName>
</protein>
<dbReference type="Pfam" id="PF17111">
    <property type="entry name" value="PigL_N"/>
    <property type="match status" value="1"/>
</dbReference>
<dbReference type="InterPro" id="IPR031348">
    <property type="entry name" value="PigL_N"/>
</dbReference>
<dbReference type="OrthoDB" id="448455at2759"/>
<feature type="domain" description="Azaphilone pigments biosynthesis cluster protein L N-terminal" evidence="1">
    <location>
        <begin position="1"/>
        <end position="83"/>
    </location>
</feature>
<evidence type="ECO:0000313" key="2">
    <source>
        <dbReference type="EMBL" id="CCX08581.1"/>
    </source>
</evidence>
<sequence>MDPLSLSASVAGLMSQAMEVTKILSQYTRDVKSALDDVNELSTEVSALSHVLNTAVTILRSNELEGTSFTEQSILSSVVTSCQVHINTIYRKPTKLQSNDKGVVGLGR</sequence>